<reference evidence="2 3" key="1">
    <citation type="submission" date="2018-11" db="EMBL/GenBank/DDBJ databases">
        <title>Pseudaminobacter arsenicus sp. nov., an arsenic-resistant bacterium isolated from arsenic-rich aquifers.</title>
        <authorList>
            <person name="Mu Y."/>
        </authorList>
    </citation>
    <scope>NUCLEOTIDE SEQUENCE [LARGE SCALE GENOMIC DNA]</scope>
    <source>
        <strain evidence="2 3">CB3</strain>
    </source>
</reference>
<dbReference type="Proteomes" id="UP000281647">
    <property type="component" value="Unassembled WGS sequence"/>
</dbReference>
<keyword evidence="1" id="KW-0732">Signal</keyword>
<evidence type="ECO:0000313" key="2">
    <source>
        <dbReference type="EMBL" id="RUM97536.1"/>
    </source>
</evidence>
<comment type="caution">
    <text evidence="2">The sequence shown here is derived from an EMBL/GenBank/DDBJ whole genome shotgun (WGS) entry which is preliminary data.</text>
</comment>
<proteinExistence type="predicted"/>
<organism evidence="2 3">
    <name type="scientific">Borborobacter arsenicus</name>
    <dbReference type="NCBI Taxonomy" id="1851146"/>
    <lineage>
        <taxon>Bacteria</taxon>
        <taxon>Pseudomonadati</taxon>
        <taxon>Pseudomonadota</taxon>
        <taxon>Alphaproteobacteria</taxon>
        <taxon>Hyphomicrobiales</taxon>
        <taxon>Phyllobacteriaceae</taxon>
        <taxon>Borborobacter</taxon>
    </lineage>
</organism>
<protein>
    <submittedName>
        <fullName evidence="2">Chemotaxis protein MotC</fullName>
    </submittedName>
</protein>
<sequence>MRSRAMHIAAGLALLASTLPAPAKAAGAEPLQAFQMVRSLQVVQDRLASGDHAALPMQRKLLEMIDKRLRETGPEGYADPRNFRALMVYAMSGGNPVTVAAVLSRLTLDERDRSIGDGILAYLNGDIVSARSTLAAIDALSLPHEAGAFLALVKGSVSAAEEPAEALKLFDRARLLGPGTLVEEAALRRSVDLSATTGDAARFMLASTQYVTRYLRSPYASQFADSFVSGVIALHASIDLETIDDITAMMDADQEQAVYLRIARRAAIEGFSELSAFAAGKVQHQPGNSDDPRALLYASLSSVTTGTADEIRGKLARIDRGQLSQGDRQLFDAVAAVAAKLTAAVPALPQPAPALPPIAASLPAAAVQTPTAKPGPEAPAEALIAETRRKLDEIDKLLEGELQ</sequence>
<dbReference type="RefSeq" id="WP_128627128.1">
    <property type="nucleotide sequence ID" value="NZ_RKST01000011.1"/>
</dbReference>
<name>A0A432V5S8_9HYPH</name>
<dbReference type="AlphaFoldDB" id="A0A432V5S8"/>
<dbReference type="OrthoDB" id="9812933at2"/>
<keyword evidence="3" id="KW-1185">Reference proteome</keyword>
<evidence type="ECO:0000313" key="3">
    <source>
        <dbReference type="Proteomes" id="UP000281647"/>
    </source>
</evidence>
<gene>
    <name evidence="2" type="ORF">EET67_12865</name>
</gene>
<feature type="signal peptide" evidence="1">
    <location>
        <begin position="1"/>
        <end position="25"/>
    </location>
</feature>
<dbReference type="EMBL" id="RKST01000011">
    <property type="protein sequence ID" value="RUM97536.1"/>
    <property type="molecule type" value="Genomic_DNA"/>
</dbReference>
<accession>A0A432V5S8</accession>
<feature type="chain" id="PRO_5019029046" evidence="1">
    <location>
        <begin position="26"/>
        <end position="403"/>
    </location>
</feature>
<evidence type="ECO:0000256" key="1">
    <source>
        <dbReference type="SAM" id="SignalP"/>
    </source>
</evidence>